<keyword evidence="1" id="KW-0472">Membrane</keyword>
<gene>
    <name evidence="2" type="ORF">SADUNF_Sadunf16G0017200</name>
</gene>
<evidence type="ECO:0000256" key="1">
    <source>
        <dbReference type="SAM" id="Phobius"/>
    </source>
</evidence>
<protein>
    <submittedName>
        <fullName evidence="2">Uncharacterized protein</fullName>
    </submittedName>
</protein>
<organism evidence="2 3">
    <name type="scientific">Salix dunnii</name>
    <dbReference type="NCBI Taxonomy" id="1413687"/>
    <lineage>
        <taxon>Eukaryota</taxon>
        <taxon>Viridiplantae</taxon>
        <taxon>Streptophyta</taxon>
        <taxon>Embryophyta</taxon>
        <taxon>Tracheophyta</taxon>
        <taxon>Spermatophyta</taxon>
        <taxon>Magnoliopsida</taxon>
        <taxon>eudicotyledons</taxon>
        <taxon>Gunneridae</taxon>
        <taxon>Pentapetalae</taxon>
        <taxon>rosids</taxon>
        <taxon>fabids</taxon>
        <taxon>Malpighiales</taxon>
        <taxon>Salicaceae</taxon>
        <taxon>Saliceae</taxon>
        <taxon>Salix</taxon>
    </lineage>
</organism>
<evidence type="ECO:0000313" key="3">
    <source>
        <dbReference type="Proteomes" id="UP000657918"/>
    </source>
</evidence>
<proteinExistence type="predicted"/>
<dbReference type="AlphaFoldDB" id="A0A835J7W4"/>
<keyword evidence="1" id="KW-1133">Transmembrane helix</keyword>
<sequence length="162" mass="18363">MSSSLPNHNSPLVVFKVQFSYGISVVPESLLLPIVCFVLPFEVYVFFPFLLLVGAWNNDHLLTSDIITDSEEPYFVYRFFFPVLCELLFGCFLHNGKPLRRPKSQDVRLPSQARKDEVEVTVKVDAAGGQTFLVEISLKTGPRGKSKAQTFDFDYHNVDHSC</sequence>
<dbReference type="EMBL" id="JADGMS010000016">
    <property type="protein sequence ID" value="KAF9664421.1"/>
    <property type="molecule type" value="Genomic_DNA"/>
</dbReference>
<feature type="transmembrane region" description="Helical" evidence="1">
    <location>
        <begin position="75"/>
        <end position="93"/>
    </location>
</feature>
<comment type="caution">
    <text evidence="2">The sequence shown here is derived from an EMBL/GenBank/DDBJ whole genome shotgun (WGS) entry which is preliminary data.</text>
</comment>
<keyword evidence="3" id="KW-1185">Reference proteome</keyword>
<reference evidence="2 3" key="1">
    <citation type="submission" date="2020-10" db="EMBL/GenBank/DDBJ databases">
        <title>Plant Genome Project.</title>
        <authorList>
            <person name="Zhang R.-G."/>
        </authorList>
    </citation>
    <scope>NUCLEOTIDE SEQUENCE [LARGE SCALE GENOMIC DNA]</scope>
    <source>
        <strain evidence="2">FAFU-HL-1</strain>
        <tissue evidence="2">Leaf</tissue>
    </source>
</reference>
<dbReference type="Proteomes" id="UP000657918">
    <property type="component" value="Chromosome 16"/>
</dbReference>
<keyword evidence="1" id="KW-0812">Transmembrane</keyword>
<evidence type="ECO:0000313" key="2">
    <source>
        <dbReference type="EMBL" id="KAF9664421.1"/>
    </source>
</evidence>
<feature type="transmembrane region" description="Helical" evidence="1">
    <location>
        <begin position="30"/>
        <end position="55"/>
    </location>
</feature>
<accession>A0A835J7W4</accession>
<name>A0A835J7W4_9ROSI</name>